<dbReference type="PANTHER" id="PTHR11214">
    <property type="entry name" value="BETA-1,3-N-ACETYLGLUCOSAMINYLTRANSFERASE"/>
    <property type="match status" value="1"/>
</dbReference>
<comment type="similarity">
    <text evidence="2 10">Belongs to the glycosyltransferase 31 family.</text>
</comment>
<dbReference type="WBParaSite" id="HCON_00147140-00001">
    <property type="protein sequence ID" value="HCON_00147140-00001"/>
    <property type="gene ID" value="HCON_00147140"/>
</dbReference>
<organism evidence="11 12">
    <name type="scientific">Haemonchus contortus</name>
    <name type="common">Barber pole worm</name>
    <dbReference type="NCBI Taxonomy" id="6289"/>
    <lineage>
        <taxon>Eukaryota</taxon>
        <taxon>Metazoa</taxon>
        <taxon>Ecdysozoa</taxon>
        <taxon>Nematoda</taxon>
        <taxon>Chromadorea</taxon>
        <taxon>Rhabditida</taxon>
        <taxon>Rhabditina</taxon>
        <taxon>Rhabditomorpha</taxon>
        <taxon>Strongyloidea</taxon>
        <taxon>Trichostrongylidae</taxon>
        <taxon>Haemonchus</taxon>
    </lineage>
</organism>
<keyword evidence="5" id="KW-0812">Transmembrane</keyword>
<evidence type="ECO:0000256" key="2">
    <source>
        <dbReference type="ARBA" id="ARBA00008661"/>
    </source>
</evidence>
<accession>A0A7I4YXJ1</accession>
<keyword evidence="8 10" id="KW-0333">Golgi apparatus</keyword>
<dbReference type="OrthoDB" id="5512589at2759"/>
<dbReference type="OMA" id="YEMYPKL"/>
<reference evidence="12" key="1">
    <citation type="submission" date="2020-12" db="UniProtKB">
        <authorList>
            <consortium name="WormBaseParasite"/>
        </authorList>
    </citation>
    <scope>IDENTIFICATION</scope>
    <source>
        <strain evidence="12">MHco3</strain>
    </source>
</reference>
<evidence type="ECO:0000256" key="5">
    <source>
        <dbReference type="ARBA" id="ARBA00022692"/>
    </source>
</evidence>
<evidence type="ECO:0000256" key="8">
    <source>
        <dbReference type="ARBA" id="ARBA00023034"/>
    </source>
</evidence>
<evidence type="ECO:0000256" key="6">
    <source>
        <dbReference type="ARBA" id="ARBA00022968"/>
    </source>
</evidence>
<dbReference type="GO" id="GO:0006493">
    <property type="term" value="P:protein O-linked glycosylation"/>
    <property type="evidence" value="ECO:0007669"/>
    <property type="project" value="TreeGrafter"/>
</dbReference>
<evidence type="ECO:0000256" key="3">
    <source>
        <dbReference type="ARBA" id="ARBA00022676"/>
    </source>
</evidence>
<comment type="subcellular location">
    <subcellularLocation>
        <location evidence="1 10">Golgi apparatus membrane</location>
        <topology evidence="1 10">Single-pass type II membrane protein</topology>
    </subcellularLocation>
</comment>
<keyword evidence="6" id="KW-0735">Signal-anchor</keyword>
<dbReference type="InterPro" id="IPR002659">
    <property type="entry name" value="Glyco_trans_31"/>
</dbReference>
<keyword evidence="9" id="KW-0472">Membrane</keyword>
<evidence type="ECO:0000256" key="4">
    <source>
        <dbReference type="ARBA" id="ARBA00022679"/>
    </source>
</evidence>
<keyword evidence="3 10" id="KW-0328">Glycosyltransferase</keyword>
<evidence type="ECO:0000313" key="12">
    <source>
        <dbReference type="WBParaSite" id="HCON_00147140-00001"/>
    </source>
</evidence>
<dbReference type="Proteomes" id="UP000025227">
    <property type="component" value="Unplaced"/>
</dbReference>
<dbReference type="GO" id="GO:0000139">
    <property type="term" value="C:Golgi membrane"/>
    <property type="evidence" value="ECO:0007669"/>
    <property type="project" value="UniProtKB-SubCell"/>
</dbReference>
<evidence type="ECO:0000256" key="7">
    <source>
        <dbReference type="ARBA" id="ARBA00022989"/>
    </source>
</evidence>
<protein>
    <recommendedName>
        <fullName evidence="10">Hexosyltransferase</fullName>
        <ecNumber evidence="10">2.4.1.-</ecNumber>
    </recommendedName>
</protein>
<keyword evidence="4" id="KW-0808">Transferase</keyword>
<dbReference type="EC" id="2.4.1.-" evidence="10"/>
<dbReference type="PANTHER" id="PTHR11214:SF378">
    <property type="entry name" value="BETA-1,3-GALACTOSYLTRANSFERASE 4"/>
    <property type="match status" value="1"/>
</dbReference>
<dbReference type="Gene3D" id="3.90.550.50">
    <property type="match status" value="1"/>
</dbReference>
<evidence type="ECO:0000313" key="11">
    <source>
        <dbReference type="Proteomes" id="UP000025227"/>
    </source>
</evidence>
<evidence type="ECO:0000256" key="10">
    <source>
        <dbReference type="RuleBase" id="RU363063"/>
    </source>
</evidence>
<dbReference type="Pfam" id="PF01762">
    <property type="entry name" value="Galactosyl_T"/>
    <property type="match status" value="1"/>
</dbReference>
<name>A0A7I4YXJ1_HAECO</name>
<evidence type="ECO:0000256" key="1">
    <source>
        <dbReference type="ARBA" id="ARBA00004323"/>
    </source>
</evidence>
<keyword evidence="11" id="KW-1185">Reference proteome</keyword>
<proteinExistence type="inferred from homology"/>
<keyword evidence="7" id="KW-1133">Transmembrane helix</keyword>
<sequence length="340" mass="39094">MSWRSVAGCVLLQRHRPIPSPVKLTVLQLIWAIPYLMVANYLERSLLPFRVLCYTQNDLLSSKPLRSEASECVHQFFPNRSPEPNCVLSSKPEILIRPKLPETPHRILFIRTGPKSVDYRNFIRETWKTQVDVIAPAVFVCAMGSDNLTLEADQFGDILQFAFDDSYHNLSMKMMAIYGFVLSELPSIHDIIVTNDDTIVNATALSEVLLSRRTGSWMIGKVSRGYPRLFMPWLPWHVSGEMYTNLCYPRFTQGSSFILSRNAAQVLIENVCKTPFVHLDDILMGIIASCARLEQLHHGGFDKHILADFVVYHYQYSRHSPRHLRQLWSSISNHFQRSEK</sequence>
<dbReference type="GO" id="GO:0016758">
    <property type="term" value="F:hexosyltransferase activity"/>
    <property type="evidence" value="ECO:0007669"/>
    <property type="project" value="InterPro"/>
</dbReference>
<dbReference type="AlphaFoldDB" id="A0A7I4YXJ1"/>
<evidence type="ECO:0000256" key="9">
    <source>
        <dbReference type="ARBA" id="ARBA00023136"/>
    </source>
</evidence>